<evidence type="ECO:0000313" key="1">
    <source>
        <dbReference type="EMBL" id="KAF1987944.1"/>
    </source>
</evidence>
<evidence type="ECO:0000313" key="2">
    <source>
        <dbReference type="Proteomes" id="UP000800041"/>
    </source>
</evidence>
<organism evidence="1 2">
    <name type="scientific">Aulographum hederae CBS 113979</name>
    <dbReference type="NCBI Taxonomy" id="1176131"/>
    <lineage>
        <taxon>Eukaryota</taxon>
        <taxon>Fungi</taxon>
        <taxon>Dikarya</taxon>
        <taxon>Ascomycota</taxon>
        <taxon>Pezizomycotina</taxon>
        <taxon>Dothideomycetes</taxon>
        <taxon>Pleosporomycetidae</taxon>
        <taxon>Aulographales</taxon>
        <taxon>Aulographaceae</taxon>
    </lineage>
</organism>
<dbReference type="AlphaFoldDB" id="A0A6G1H4F1"/>
<name>A0A6G1H4F1_9PEZI</name>
<dbReference type="EMBL" id="ML977150">
    <property type="protein sequence ID" value="KAF1987944.1"/>
    <property type="molecule type" value="Genomic_DNA"/>
</dbReference>
<accession>A0A6G1H4F1</accession>
<protein>
    <submittedName>
        <fullName evidence="1">Uncharacterized protein</fullName>
    </submittedName>
</protein>
<proteinExistence type="predicted"/>
<dbReference type="Proteomes" id="UP000800041">
    <property type="component" value="Unassembled WGS sequence"/>
</dbReference>
<keyword evidence="2" id="KW-1185">Reference proteome</keyword>
<gene>
    <name evidence="1" type="ORF">K402DRAFT_419805</name>
</gene>
<reference evidence="1" key="1">
    <citation type="journal article" date="2020" name="Stud. Mycol.">
        <title>101 Dothideomycetes genomes: a test case for predicting lifestyles and emergence of pathogens.</title>
        <authorList>
            <person name="Haridas S."/>
            <person name="Albert R."/>
            <person name="Binder M."/>
            <person name="Bloem J."/>
            <person name="Labutti K."/>
            <person name="Salamov A."/>
            <person name="Andreopoulos B."/>
            <person name="Baker S."/>
            <person name="Barry K."/>
            <person name="Bills G."/>
            <person name="Bluhm B."/>
            <person name="Cannon C."/>
            <person name="Castanera R."/>
            <person name="Culley D."/>
            <person name="Daum C."/>
            <person name="Ezra D."/>
            <person name="Gonzalez J."/>
            <person name="Henrissat B."/>
            <person name="Kuo A."/>
            <person name="Liang C."/>
            <person name="Lipzen A."/>
            <person name="Lutzoni F."/>
            <person name="Magnuson J."/>
            <person name="Mondo S."/>
            <person name="Nolan M."/>
            <person name="Ohm R."/>
            <person name="Pangilinan J."/>
            <person name="Park H.-J."/>
            <person name="Ramirez L."/>
            <person name="Alfaro M."/>
            <person name="Sun H."/>
            <person name="Tritt A."/>
            <person name="Yoshinaga Y."/>
            <person name="Zwiers L.-H."/>
            <person name="Turgeon B."/>
            <person name="Goodwin S."/>
            <person name="Spatafora J."/>
            <person name="Crous P."/>
            <person name="Grigoriev I."/>
        </authorList>
    </citation>
    <scope>NUCLEOTIDE SEQUENCE</scope>
    <source>
        <strain evidence="1">CBS 113979</strain>
    </source>
</reference>
<sequence>MSLAPGPSLAQTPHTLCSACERLSQLGIKIALLKASSLNLLPWPQNFYLNVPAARIPRLFDIGYLDFFPTHLNFAFSKLRERCRDIETFYLCMRIGNALREEYDGEHGERLVFLEEHVEKMRKIAVDMEMRYEIWIQTLQDLDLEEVLKFAERLADI</sequence>